<keyword evidence="2" id="KW-1185">Reference proteome</keyword>
<gene>
    <name evidence="1" type="ORF">HCZ30_06460</name>
</gene>
<protein>
    <submittedName>
        <fullName evidence="1">Uncharacterized protein</fullName>
    </submittedName>
</protein>
<organism evidence="1 2">
    <name type="scientific">Marivivens donghaensis</name>
    <dbReference type="NCBI Taxonomy" id="1699413"/>
    <lineage>
        <taxon>Bacteria</taxon>
        <taxon>Pseudomonadati</taxon>
        <taxon>Pseudomonadota</taxon>
        <taxon>Alphaproteobacteria</taxon>
        <taxon>Rhodobacterales</taxon>
        <taxon>Paracoccaceae</taxon>
        <taxon>Marivivens group</taxon>
        <taxon>Marivivens</taxon>
    </lineage>
</organism>
<proteinExistence type="predicted"/>
<sequence>MIRLAIGAASLLIIAGSAVLIPNEFKSLRQQNLEFRTMYQMQYEGQFALDDAGANLSRNGQLRSCASGLLSQTADFYAADARNAIADTCAARAKEVIADAPTMSLPHLVVGAVAATKGEFDLYESPLSISHRTNPNDAWYALRRVEAAYIVAAKNGTNGIPDFIEDDIKTVLGSYQFSQGLIDLYFRFPALQDQLVATVQTADGSMQRRFLSGVRARLQGT</sequence>
<dbReference type="RefSeq" id="WP_167637461.1">
    <property type="nucleotide sequence ID" value="NZ_JAATOP010000003.1"/>
</dbReference>
<evidence type="ECO:0000313" key="2">
    <source>
        <dbReference type="Proteomes" id="UP000709466"/>
    </source>
</evidence>
<evidence type="ECO:0000313" key="1">
    <source>
        <dbReference type="EMBL" id="NIY72076.1"/>
    </source>
</evidence>
<name>A0ABX0VXU1_9RHOB</name>
<comment type="caution">
    <text evidence="1">The sequence shown here is derived from an EMBL/GenBank/DDBJ whole genome shotgun (WGS) entry which is preliminary data.</text>
</comment>
<accession>A0ABX0VXU1</accession>
<reference evidence="1 2" key="1">
    <citation type="submission" date="2020-03" db="EMBL/GenBank/DDBJ databases">
        <title>Bacterial isolates of synthetic phycosphere.</title>
        <authorList>
            <person name="Fu H."/>
            <person name="Moran M.A."/>
        </authorList>
    </citation>
    <scope>NUCLEOTIDE SEQUENCE [LARGE SCALE GENOMIC DNA]</scope>
    <source>
        <strain evidence="1 2">HF1</strain>
    </source>
</reference>
<dbReference type="Proteomes" id="UP000709466">
    <property type="component" value="Unassembled WGS sequence"/>
</dbReference>
<dbReference type="EMBL" id="JAATOP010000003">
    <property type="protein sequence ID" value="NIY72076.1"/>
    <property type="molecule type" value="Genomic_DNA"/>
</dbReference>